<name>A0ABN7SN62_OIKDI</name>
<sequence length="227" mass="26492">MEKATFERFKNTSSNFFPADSNTFIASLENEAISGGAVTERRSCAEKSCRVVTQSFDEYFGSLADVRWLKFVQNGIGASFRSLIVVRDPRVLLLQKYKDQKNDIMEYADEIVKYCDSMVDNWSRLYDLTQESFSKSIKIIKYEDLQMNYQNEIKDALLFLKLDSAKFDPFPIFEDSLSLTLRRNIYKAFNAVQNDCGKFMKMFHYNQLLFEDFLNSLEYLSITVTHD</sequence>
<proteinExistence type="predicted"/>
<gene>
    <name evidence="1" type="ORF">OKIOD_LOCUS9706</name>
</gene>
<dbReference type="EMBL" id="OU015566">
    <property type="protein sequence ID" value="CAG5103798.1"/>
    <property type="molecule type" value="Genomic_DNA"/>
</dbReference>
<dbReference type="InterPro" id="IPR027417">
    <property type="entry name" value="P-loop_NTPase"/>
</dbReference>
<reference evidence="1 2" key="1">
    <citation type="submission" date="2021-04" db="EMBL/GenBank/DDBJ databases">
        <authorList>
            <person name="Bliznina A."/>
        </authorList>
    </citation>
    <scope>NUCLEOTIDE SEQUENCE [LARGE SCALE GENOMIC DNA]</scope>
</reference>
<dbReference type="SUPFAM" id="SSF52540">
    <property type="entry name" value="P-loop containing nucleoside triphosphate hydrolases"/>
    <property type="match status" value="1"/>
</dbReference>
<evidence type="ECO:0000313" key="1">
    <source>
        <dbReference type="EMBL" id="CAG5103798.1"/>
    </source>
</evidence>
<dbReference type="Gene3D" id="3.40.50.300">
    <property type="entry name" value="P-loop containing nucleotide triphosphate hydrolases"/>
    <property type="match status" value="1"/>
</dbReference>
<dbReference type="Proteomes" id="UP001158576">
    <property type="component" value="Chromosome 1"/>
</dbReference>
<protein>
    <submittedName>
        <fullName evidence="1">Oidioi.mRNA.OKI2018_I69.chr1.g941.t1.cds</fullName>
    </submittedName>
</protein>
<accession>A0ABN7SN62</accession>
<organism evidence="1 2">
    <name type="scientific">Oikopleura dioica</name>
    <name type="common">Tunicate</name>
    <dbReference type="NCBI Taxonomy" id="34765"/>
    <lineage>
        <taxon>Eukaryota</taxon>
        <taxon>Metazoa</taxon>
        <taxon>Chordata</taxon>
        <taxon>Tunicata</taxon>
        <taxon>Appendicularia</taxon>
        <taxon>Copelata</taxon>
        <taxon>Oikopleuridae</taxon>
        <taxon>Oikopleura</taxon>
    </lineage>
</organism>
<keyword evidence="2" id="KW-1185">Reference proteome</keyword>
<evidence type="ECO:0000313" key="2">
    <source>
        <dbReference type="Proteomes" id="UP001158576"/>
    </source>
</evidence>